<reference evidence="8" key="1">
    <citation type="journal article" date="2019" name="Int. J. Syst. Evol. Microbiol.">
        <title>The Global Catalogue of Microorganisms (GCM) 10K type strain sequencing project: providing services to taxonomists for standard genome sequencing and annotation.</title>
        <authorList>
            <consortium name="The Broad Institute Genomics Platform"/>
            <consortium name="The Broad Institute Genome Sequencing Center for Infectious Disease"/>
            <person name="Wu L."/>
            <person name="Ma J."/>
        </authorList>
    </citation>
    <scope>NUCLEOTIDE SEQUENCE [LARGE SCALE GENOMIC DNA]</scope>
    <source>
        <strain evidence="8">SYNS20</strain>
    </source>
</reference>
<keyword evidence="8" id="KW-1185">Reference proteome</keyword>
<dbReference type="InterPro" id="IPR044943">
    <property type="entry name" value="NOS_dom_1"/>
</dbReference>
<gene>
    <name evidence="7" type="ORF">ACFQVC_09890</name>
</gene>
<proteinExistence type="predicted"/>
<dbReference type="SUPFAM" id="SSF56512">
    <property type="entry name" value="Nitric oxide (NO) synthase oxygenase domain"/>
    <property type="match status" value="2"/>
</dbReference>
<dbReference type="Pfam" id="PF02898">
    <property type="entry name" value="NO_synthase"/>
    <property type="match status" value="2"/>
</dbReference>
<feature type="domain" description="Nitric oxide synthase (NOS)" evidence="6">
    <location>
        <begin position="117"/>
        <end position="166"/>
    </location>
</feature>
<feature type="compositionally biased region" description="Basic and acidic residues" evidence="5">
    <location>
        <begin position="27"/>
        <end position="36"/>
    </location>
</feature>
<name>A0ABW2JGV0_9ACTN</name>
<dbReference type="InterPro" id="IPR036119">
    <property type="entry name" value="NOS_N_sf"/>
</dbReference>
<organism evidence="7 8">
    <name type="scientific">Streptomyces monticola</name>
    <dbReference type="NCBI Taxonomy" id="2666263"/>
    <lineage>
        <taxon>Bacteria</taxon>
        <taxon>Bacillati</taxon>
        <taxon>Actinomycetota</taxon>
        <taxon>Actinomycetes</taxon>
        <taxon>Kitasatosporales</taxon>
        <taxon>Streptomycetaceae</taxon>
        <taxon>Streptomyces</taxon>
    </lineage>
</organism>
<keyword evidence="2" id="KW-0479">Metal-binding</keyword>
<comment type="caution">
    <text evidence="7">The sequence shown here is derived from an EMBL/GenBank/DDBJ whole genome shotgun (WGS) entry which is preliminary data.</text>
</comment>
<sequence length="173" mass="19477">MARSRLEVSAVGEFQCRSHRTPTHDSPSAEERHERATTTPGERCPAGHQESASLWREAAEFLAQFHREELDGTDPAPRVAQVHDEINATGTYRHTTRELAFGARVAWRNATRCIGLAHLDREERNGRQVSAELSWIVPPVSGAATGVFHRTYDPTERRPAYVHHTEDRPPLLV</sequence>
<accession>A0ABW2JGV0</accession>
<evidence type="ECO:0000256" key="4">
    <source>
        <dbReference type="ARBA" id="ARBA00023004"/>
    </source>
</evidence>
<evidence type="ECO:0000313" key="7">
    <source>
        <dbReference type="EMBL" id="MFC7304522.1"/>
    </source>
</evidence>
<evidence type="ECO:0000256" key="5">
    <source>
        <dbReference type="SAM" id="MobiDB-lite"/>
    </source>
</evidence>
<keyword evidence="4" id="KW-0408">Iron</keyword>
<dbReference type="RefSeq" id="WP_381829018.1">
    <property type="nucleotide sequence ID" value="NZ_JBHTCF010000003.1"/>
</dbReference>
<evidence type="ECO:0000256" key="3">
    <source>
        <dbReference type="ARBA" id="ARBA00023002"/>
    </source>
</evidence>
<evidence type="ECO:0000256" key="2">
    <source>
        <dbReference type="ARBA" id="ARBA00022723"/>
    </source>
</evidence>
<protein>
    <submittedName>
        <fullName evidence="7">Nitric oxide synthase oxygenase</fullName>
    </submittedName>
</protein>
<evidence type="ECO:0000259" key="6">
    <source>
        <dbReference type="Pfam" id="PF02898"/>
    </source>
</evidence>
<feature type="region of interest" description="Disordered" evidence="5">
    <location>
        <begin position="1"/>
        <end position="49"/>
    </location>
</feature>
<evidence type="ECO:0000256" key="1">
    <source>
        <dbReference type="ARBA" id="ARBA00022617"/>
    </source>
</evidence>
<keyword evidence="3" id="KW-0560">Oxidoreductase</keyword>
<dbReference type="PANTHER" id="PTHR43410">
    <property type="entry name" value="NITRIC OXIDE SYNTHASE OXYGENASE"/>
    <property type="match status" value="1"/>
</dbReference>
<feature type="domain" description="Nitric oxide synthase (NOS)" evidence="6">
    <location>
        <begin position="52"/>
        <end position="116"/>
    </location>
</feature>
<dbReference type="Gene3D" id="3.90.340.10">
    <property type="entry name" value="Nitric Oxide Synthase, Chain A, domain 1"/>
    <property type="match status" value="2"/>
</dbReference>
<dbReference type="EMBL" id="JBHTCF010000003">
    <property type="protein sequence ID" value="MFC7304522.1"/>
    <property type="molecule type" value="Genomic_DNA"/>
</dbReference>
<dbReference type="InterPro" id="IPR004030">
    <property type="entry name" value="NOS_N"/>
</dbReference>
<keyword evidence="1" id="KW-0349">Heme</keyword>
<dbReference type="Proteomes" id="UP001596523">
    <property type="component" value="Unassembled WGS sequence"/>
</dbReference>
<dbReference type="PANTHER" id="PTHR43410:SF1">
    <property type="entry name" value="NITRIC OXIDE SYNTHASE"/>
    <property type="match status" value="1"/>
</dbReference>
<evidence type="ECO:0000313" key="8">
    <source>
        <dbReference type="Proteomes" id="UP001596523"/>
    </source>
</evidence>
<dbReference type="InterPro" id="IPR050607">
    <property type="entry name" value="NOS"/>
</dbReference>